<feature type="domain" description="SsuA/THI5-like" evidence="2">
    <location>
        <begin position="71"/>
        <end position="183"/>
    </location>
</feature>
<proteinExistence type="predicted"/>
<reference evidence="3 4" key="1">
    <citation type="submission" date="2024-07" db="EMBL/GenBank/DDBJ databases">
        <authorList>
            <person name="Hebao G."/>
        </authorList>
    </citation>
    <scope>NUCLEOTIDE SEQUENCE [LARGE SCALE GENOMIC DNA]</scope>
    <source>
        <strain evidence="3 4">ACCC 02193</strain>
    </source>
</reference>
<accession>A0ABV4EAU4</accession>
<dbReference type="InterPro" id="IPR015168">
    <property type="entry name" value="SsuA/THI5"/>
</dbReference>
<dbReference type="RefSeq" id="WP_369896127.1">
    <property type="nucleotide sequence ID" value="NZ_JBGFFX010000010.1"/>
</dbReference>
<keyword evidence="1" id="KW-0732">Signal</keyword>
<comment type="caution">
    <text evidence="3">The sequence shown here is derived from an EMBL/GenBank/DDBJ whole genome shotgun (WGS) entry which is preliminary data.</text>
</comment>
<protein>
    <submittedName>
        <fullName evidence="3">ABC transporter substrate-binding protein</fullName>
    </submittedName>
</protein>
<organism evidence="3 4">
    <name type="scientific">Erwinia aeris</name>
    <dbReference type="NCBI Taxonomy" id="3239803"/>
    <lineage>
        <taxon>Bacteria</taxon>
        <taxon>Pseudomonadati</taxon>
        <taxon>Pseudomonadota</taxon>
        <taxon>Gammaproteobacteria</taxon>
        <taxon>Enterobacterales</taxon>
        <taxon>Erwiniaceae</taxon>
        <taxon>Erwinia</taxon>
    </lineage>
</organism>
<gene>
    <name evidence="3" type="ORF">AB6T85_16065</name>
</gene>
<evidence type="ECO:0000259" key="2">
    <source>
        <dbReference type="Pfam" id="PF09084"/>
    </source>
</evidence>
<feature type="signal peptide" evidence="1">
    <location>
        <begin position="1"/>
        <end position="20"/>
    </location>
</feature>
<dbReference type="PANTHER" id="PTHR30024">
    <property type="entry name" value="ALIPHATIC SULFONATES-BINDING PROTEIN-RELATED"/>
    <property type="match status" value="1"/>
</dbReference>
<name>A0ABV4EAU4_9GAMM</name>
<feature type="chain" id="PRO_5046161610" evidence="1">
    <location>
        <begin position="21"/>
        <end position="314"/>
    </location>
</feature>
<dbReference type="Gene3D" id="3.40.190.10">
    <property type="entry name" value="Periplasmic binding protein-like II"/>
    <property type="match status" value="2"/>
</dbReference>
<dbReference type="CDD" id="cd13558">
    <property type="entry name" value="PBP2_SsuA_like_2"/>
    <property type="match status" value="1"/>
</dbReference>
<keyword evidence="4" id="KW-1185">Reference proteome</keyword>
<evidence type="ECO:0000313" key="4">
    <source>
        <dbReference type="Proteomes" id="UP001565243"/>
    </source>
</evidence>
<evidence type="ECO:0000256" key="1">
    <source>
        <dbReference type="SAM" id="SignalP"/>
    </source>
</evidence>
<dbReference type="EMBL" id="JBGFFX010000010">
    <property type="protein sequence ID" value="MEY8771917.1"/>
    <property type="molecule type" value="Genomic_DNA"/>
</dbReference>
<dbReference type="Pfam" id="PF09084">
    <property type="entry name" value="NMT1"/>
    <property type="match status" value="1"/>
</dbReference>
<dbReference type="PANTHER" id="PTHR30024:SF48">
    <property type="entry name" value="ABC TRANSPORTER SUBSTRATE-BINDING PROTEIN"/>
    <property type="match status" value="1"/>
</dbReference>
<dbReference type="Proteomes" id="UP001565243">
    <property type="component" value="Unassembled WGS sequence"/>
</dbReference>
<sequence>MKAGKSALALLLGISLIASAAKAEKVTLVLGDQARNLRSLVEASGVMKDAPYDYRWANFQGAAPLFEAQRAGAVDTSYAGDLPVLMAASGGVDLKIIATNVGDSASNGLIVPADSPLHSVRDLAGKTVVVSSARGSISQHLLYEALEEAGVPQTAVSVRFVLPTDASAAFNSGQIAAWATFDPYLGIAEQHGARLLRDSKGLTTSLSFVTATGSSLKDPQKRLAIADFARRLAQARAWGIAHPVEYNKVYSSLTRLPPEVSKGITGRISHGIRPVTAEDIAKVQQVADLFSSLAILPNKVEVRAITDTSVFDAR</sequence>
<evidence type="ECO:0000313" key="3">
    <source>
        <dbReference type="EMBL" id="MEY8771917.1"/>
    </source>
</evidence>
<dbReference type="SUPFAM" id="SSF53850">
    <property type="entry name" value="Periplasmic binding protein-like II"/>
    <property type="match status" value="1"/>
</dbReference>